<keyword evidence="5 7" id="KW-0067">ATP-binding</keyword>
<feature type="domain" description="Protein kinase" evidence="9">
    <location>
        <begin position="53"/>
        <end position="349"/>
    </location>
</feature>
<proteinExistence type="inferred from homology"/>
<dbReference type="FunFam" id="3.30.200.20:FF:000358">
    <property type="entry name" value="Tau tubulin kinase 2b"/>
    <property type="match status" value="1"/>
</dbReference>
<dbReference type="InterPro" id="IPR011009">
    <property type="entry name" value="Kinase-like_dom_sf"/>
</dbReference>
<name>A0A8C9TA54_SCLFO</name>
<evidence type="ECO:0000256" key="8">
    <source>
        <dbReference type="SAM" id="MobiDB-lite"/>
    </source>
</evidence>
<dbReference type="PROSITE" id="PS50011">
    <property type="entry name" value="PROTEIN_KINASE_DOM"/>
    <property type="match status" value="1"/>
</dbReference>
<dbReference type="InterPro" id="IPR000719">
    <property type="entry name" value="Prot_kinase_dom"/>
</dbReference>
<feature type="region of interest" description="Disordered" evidence="8">
    <location>
        <begin position="346"/>
        <end position="365"/>
    </location>
</feature>
<dbReference type="Proteomes" id="UP000694397">
    <property type="component" value="Chromosome 1"/>
</dbReference>
<reference evidence="10" key="3">
    <citation type="submission" date="2025-09" db="UniProtKB">
        <authorList>
            <consortium name="Ensembl"/>
        </authorList>
    </citation>
    <scope>IDENTIFICATION</scope>
</reference>
<dbReference type="GO" id="GO:0004674">
    <property type="term" value="F:protein serine/threonine kinase activity"/>
    <property type="evidence" value="ECO:0007669"/>
    <property type="project" value="UniProtKB-KW"/>
</dbReference>
<accession>A0A8C9TA54</accession>
<dbReference type="Gene3D" id="1.10.510.10">
    <property type="entry name" value="Transferase(Phosphotransferase) domain 1"/>
    <property type="match status" value="2"/>
</dbReference>
<keyword evidence="11" id="KW-1185">Reference proteome</keyword>
<dbReference type="Ensembl" id="ENSSFOT00015056712.1">
    <property type="protein sequence ID" value="ENSSFOP00015049204.1"/>
    <property type="gene ID" value="ENSSFOG00015002889.2"/>
</dbReference>
<dbReference type="InterPro" id="IPR017441">
    <property type="entry name" value="Protein_kinase_ATP_BS"/>
</dbReference>
<keyword evidence="4" id="KW-0418">Kinase</keyword>
<feature type="region of interest" description="Disordered" evidence="8">
    <location>
        <begin position="370"/>
        <end position="425"/>
    </location>
</feature>
<sequence>MELVRNPGTACNLSTCVVSEGSCAAVSTIPSDPQHPLPRPTSCLSASFITTPALQVKKIGGGGFGEIYEALDLQTCASVALKVESAQQPKQVLKMEVAVLKKLQGKEHVCHFLGCGRNERFNYVAMELQGRNLADLRRSMARGTFTVSTTLRLGRQMLRAIESIHSVGFLHRDIKPPRPIAGFRGTVRYASVNAHKNREMGRHDDLWSLFYMLVEFLVGQLPWRKIKDKEQVGKLKETYDHKLMLKHLPPEFSVFLDHISGLDYYTKPDYQLLMSIFENNMKTYNVLENDPFDWERNGTDGTLAISSTATNPQQHTRLTPAHLGMANASVVPGDLLRENTDEVLQDEQLSDGDNNGPPDRLPLRPQEADVWEDLDRNRSRAQPGARKAATEEEHSQNQGHQSPYTGHSLGSPVRVRSETLPPNRNAPLLRKLRNIHSFELDRRLMLEPKPSTERFLEAWLVPPLPDFKPTYHF</sequence>
<dbReference type="InterPro" id="IPR050235">
    <property type="entry name" value="CK1_Ser-Thr_kinase"/>
</dbReference>
<organism evidence="10 11">
    <name type="scientific">Scleropages formosus</name>
    <name type="common">Asian bonytongue</name>
    <name type="synonym">Osteoglossum formosum</name>
    <dbReference type="NCBI Taxonomy" id="113540"/>
    <lineage>
        <taxon>Eukaryota</taxon>
        <taxon>Metazoa</taxon>
        <taxon>Chordata</taxon>
        <taxon>Craniata</taxon>
        <taxon>Vertebrata</taxon>
        <taxon>Euteleostomi</taxon>
        <taxon>Actinopterygii</taxon>
        <taxon>Neopterygii</taxon>
        <taxon>Teleostei</taxon>
        <taxon>Osteoglossocephala</taxon>
        <taxon>Osteoglossomorpha</taxon>
        <taxon>Osteoglossiformes</taxon>
        <taxon>Osteoglossidae</taxon>
        <taxon>Scleropages</taxon>
    </lineage>
</organism>
<dbReference type="GeneTree" id="ENSGT00940000165020"/>
<evidence type="ECO:0000313" key="11">
    <source>
        <dbReference type="Proteomes" id="UP000694397"/>
    </source>
</evidence>
<evidence type="ECO:0000256" key="6">
    <source>
        <dbReference type="ARBA" id="ARBA00061588"/>
    </source>
</evidence>
<evidence type="ECO:0000256" key="7">
    <source>
        <dbReference type="PROSITE-ProRule" id="PRU10141"/>
    </source>
</evidence>
<gene>
    <name evidence="10" type="primary">LOC108924129</name>
</gene>
<reference evidence="10 11" key="1">
    <citation type="submission" date="2019-04" db="EMBL/GenBank/DDBJ databases">
        <authorList>
            <consortium name="Wellcome Sanger Institute Data Sharing"/>
        </authorList>
    </citation>
    <scope>NUCLEOTIDE SEQUENCE [LARGE SCALE GENOMIC DNA]</scope>
</reference>
<evidence type="ECO:0000256" key="5">
    <source>
        <dbReference type="ARBA" id="ARBA00022840"/>
    </source>
</evidence>
<protein>
    <submittedName>
        <fullName evidence="10">Tau-tubulin kinase 2-like</fullName>
    </submittedName>
</protein>
<dbReference type="GO" id="GO:0005524">
    <property type="term" value="F:ATP binding"/>
    <property type="evidence" value="ECO:0007669"/>
    <property type="project" value="UniProtKB-UniRule"/>
</dbReference>
<keyword evidence="1" id="KW-0723">Serine/threonine-protein kinase</keyword>
<evidence type="ECO:0000313" key="10">
    <source>
        <dbReference type="Ensembl" id="ENSSFOP00015049204.1"/>
    </source>
</evidence>
<evidence type="ECO:0000256" key="3">
    <source>
        <dbReference type="ARBA" id="ARBA00022741"/>
    </source>
</evidence>
<reference evidence="10" key="2">
    <citation type="submission" date="2025-08" db="UniProtKB">
        <authorList>
            <consortium name="Ensembl"/>
        </authorList>
    </citation>
    <scope>IDENTIFICATION</scope>
</reference>
<evidence type="ECO:0000256" key="4">
    <source>
        <dbReference type="ARBA" id="ARBA00022777"/>
    </source>
</evidence>
<evidence type="ECO:0000256" key="1">
    <source>
        <dbReference type="ARBA" id="ARBA00022527"/>
    </source>
</evidence>
<feature type="compositionally biased region" description="Polar residues" evidence="8">
    <location>
        <begin position="396"/>
        <end position="405"/>
    </location>
</feature>
<dbReference type="FunFam" id="1.10.510.10:FF:000452">
    <property type="entry name" value="Tau tubulin kinase 2b"/>
    <property type="match status" value="1"/>
</dbReference>
<feature type="binding site" evidence="7">
    <location>
        <position position="82"/>
    </location>
    <ligand>
        <name>ATP</name>
        <dbReference type="ChEBI" id="CHEBI:30616"/>
    </ligand>
</feature>
<dbReference type="PROSITE" id="PS00107">
    <property type="entry name" value="PROTEIN_KINASE_ATP"/>
    <property type="match status" value="1"/>
</dbReference>
<dbReference type="PANTHER" id="PTHR11909">
    <property type="entry name" value="CASEIN KINASE-RELATED"/>
    <property type="match status" value="1"/>
</dbReference>
<comment type="similarity">
    <text evidence="6">Belongs to the protein kinase superfamily. CK1 Ser/Thr protein kinase family.</text>
</comment>
<dbReference type="GO" id="GO:0015630">
    <property type="term" value="C:microtubule cytoskeleton"/>
    <property type="evidence" value="ECO:0007669"/>
    <property type="project" value="UniProtKB-ARBA"/>
</dbReference>
<dbReference type="Pfam" id="PF00069">
    <property type="entry name" value="Pkinase"/>
    <property type="match status" value="1"/>
</dbReference>
<keyword evidence="3 7" id="KW-0547">Nucleotide-binding</keyword>
<evidence type="ECO:0000259" key="9">
    <source>
        <dbReference type="PROSITE" id="PS50011"/>
    </source>
</evidence>
<evidence type="ECO:0000256" key="2">
    <source>
        <dbReference type="ARBA" id="ARBA00022679"/>
    </source>
</evidence>
<dbReference type="Gene3D" id="3.30.200.20">
    <property type="entry name" value="Phosphorylase Kinase, domain 1"/>
    <property type="match status" value="1"/>
</dbReference>
<keyword evidence="2" id="KW-0808">Transferase</keyword>
<dbReference type="SUPFAM" id="SSF56112">
    <property type="entry name" value="Protein kinase-like (PK-like)"/>
    <property type="match status" value="1"/>
</dbReference>
<dbReference type="AlphaFoldDB" id="A0A8C9TA54"/>